<evidence type="ECO:0000313" key="1">
    <source>
        <dbReference type="EMBL" id="GIY30721.1"/>
    </source>
</evidence>
<keyword evidence="2" id="KW-1185">Reference proteome</keyword>
<organism evidence="1 2">
    <name type="scientific">Caerostris extrusa</name>
    <name type="common">Bark spider</name>
    <name type="synonym">Caerostris bankana</name>
    <dbReference type="NCBI Taxonomy" id="172846"/>
    <lineage>
        <taxon>Eukaryota</taxon>
        <taxon>Metazoa</taxon>
        <taxon>Ecdysozoa</taxon>
        <taxon>Arthropoda</taxon>
        <taxon>Chelicerata</taxon>
        <taxon>Arachnida</taxon>
        <taxon>Araneae</taxon>
        <taxon>Araneomorphae</taxon>
        <taxon>Entelegynae</taxon>
        <taxon>Araneoidea</taxon>
        <taxon>Araneidae</taxon>
        <taxon>Caerostris</taxon>
    </lineage>
</organism>
<dbReference type="EMBL" id="BPLR01009270">
    <property type="protein sequence ID" value="GIY30721.1"/>
    <property type="molecule type" value="Genomic_DNA"/>
</dbReference>
<name>A0AAV4SC22_CAEEX</name>
<comment type="caution">
    <text evidence="1">The sequence shown here is derived from an EMBL/GenBank/DDBJ whole genome shotgun (WGS) entry which is preliminary data.</text>
</comment>
<dbReference type="Proteomes" id="UP001054945">
    <property type="component" value="Unassembled WGS sequence"/>
</dbReference>
<reference evidence="1 2" key="1">
    <citation type="submission" date="2021-06" db="EMBL/GenBank/DDBJ databases">
        <title>Caerostris extrusa draft genome.</title>
        <authorList>
            <person name="Kono N."/>
            <person name="Arakawa K."/>
        </authorList>
    </citation>
    <scope>NUCLEOTIDE SEQUENCE [LARGE SCALE GENOMIC DNA]</scope>
</reference>
<proteinExistence type="predicted"/>
<accession>A0AAV4SC22</accession>
<dbReference type="AlphaFoldDB" id="A0AAV4SC22"/>
<sequence>MEIDKKTIECYAPLSRRSVLHCKLETRKRLFDEVPIVPVTCPFQIRNVDLHWTCGTKLPNLQLCAACCSSVPDD</sequence>
<protein>
    <submittedName>
        <fullName evidence="1">Uncharacterized protein</fullName>
    </submittedName>
</protein>
<evidence type="ECO:0000313" key="2">
    <source>
        <dbReference type="Proteomes" id="UP001054945"/>
    </source>
</evidence>
<gene>
    <name evidence="1" type="ORF">CEXT_573531</name>
</gene>